<evidence type="ECO:0000313" key="6">
    <source>
        <dbReference type="EMBL" id="MWV55354.1"/>
    </source>
</evidence>
<evidence type="ECO:0000256" key="3">
    <source>
        <dbReference type="ARBA" id="ARBA00023125"/>
    </source>
</evidence>
<protein>
    <submittedName>
        <fullName evidence="5">Restriction endonuclease subunit S</fullName>
    </submittedName>
</protein>
<keyword evidence="5" id="KW-0255">Endonuclease</keyword>
<dbReference type="RefSeq" id="WP_151419397.1">
    <property type="nucleotide sequence ID" value="NZ_VMRG01000001.1"/>
</dbReference>
<dbReference type="PANTHER" id="PTHR30408">
    <property type="entry name" value="TYPE-1 RESTRICTION ENZYME ECOKI SPECIFICITY PROTEIN"/>
    <property type="match status" value="1"/>
</dbReference>
<dbReference type="InterPro" id="IPR000055">
    <property type="entry name" value="Restrct_endonuc_typeI_TRD"/>
</dbReference>
<reference evidence="5 7" key="1">
    <citation type="submission" date="2019-07" db="EMBL/GenBank/DDBJ databases">
        <title>Draft genome Sequence of Chlorobium phaeovibrioides sp. strain PhvTcv-s14, from the Phylum Chlorobi.</title>
        <authorList>
            <person name="Babenko V."/>
            <person name="Boldyreva D."/>
            <person name="Kanygina A."/>
            <person name="Selezneva O."/>
            <person name="Akopiyan T."/>
            <person name="Lunina O."/>
        </authorList>
    </citation>
    <scope>NUCLEOTIDE SEQUENCE [LARGE SCALE GENOMIC DNA]</scope>
    <source>
        <strain evidence="5 7">GrTcv12</strain>
    </source>
</reference>
<evidence type="ECO:0000256" key="1">
    <source>
        <dbReference type="ARBA" id="ARBA00010923"/>
    </source>
</evidence>
<keyword evidence="5" id="KW-0378">Hydrolase</keyword>
<gene>
    <name evidence="5" type="ORF">FP507_05165</name>
    <name evidence="6" type="ORF">GJ685_09905</name>
</gene>
<keyword evidence="2" id="KW-0680">Restriction system</keyword>
<keyword evidence="8" id="KW-1185">Reference proteome</keyword>
<dbReference type="EMBL" id="WUBZ01000130">
    <property type="protein sequence ID" value="MWV55354.1"/>
    <property type="molecule type" value="Genomic_DNA"/>
</dbReference>
<dbReference type="Pfam" id="PF01420">
    <property type="entry name" value="Methylase_S"/>
    <property type="match status" value="1"/>
</dbReference>
<name>A0A5M8IBY6_CHLPH</name>
<dbReference type="InterPro" id="IPR052021">
    <property type="entry name" value="Type-I_RS_S_subunit"/>
</dbReference>
<dbReference type="Proteomes" id="UP000489351">
    <property type="component" value="Unassembled WGS sequence"/>
</dbReference>
<proteinExistence type="inferred from homology"/>
<keyword evidence="3" id="KW-0238">DNA-binding</keyword>
<dbReference type="GO" id="GO:0009307">
    <property type="term" value="P:DNA restriction-modification system"/>
    <property type="evidence" value="ECO:0007669"/>
    <property type="project" value="UniProtKB-KW"/>
</dbReference>
<keyword evidence="5" id="KW-0540">Nuclease</keyword>
<dbReference type="SUPFAM" id="SSF116734">
    <property type="entry name" value="DNA methylase specificity domain"/>
    <property type="match status" value="1"/>
</dbReference>
<dbReference type="GO" id="GO:0004519">
    <property type="term" value="F:endonuclease activity"/>
    <property type="evidence" value="ECO:0007669"/>
    <property type="project" value="UniProtKB-KW"/>
</dbReference>
<reference evidence="6 8" key="2">
    <citation type="submission" date="2019-11" db="EMBL/GenBank/DDBJ databases">
        <title>Green- and brown-colored morphotypes of Chlorobia in the stratified aquatic ecosystems of Kandalaksha Gulf (White Sea): A model for study of the accessory genome evolution.</title>
        <authorList>
            <person name="Grouzdev D.S."/>
        </authorList>
    </citation>
    <scope>NUCLEOTIDE SEQUENCE [LARGE SCALE GENOMIC DNA]</scope>
    <source>
        <strain evidence="6 8">ZM</strain>
    </source>
</reference>
<organism evidence="5 7">
    <name type="scientific">Chlorobium phaeovibrioides</name>
    <dbReference type="NCBI Taxonomy" id="1094"/>
    <lineage>
        <taxon>Bacteria</taxon>
        <taxon>Pseudomonadati</taxon>
        <taxon>Chlorobiota</taxon>
        <taxon>Chlorobiia</taxon>
        <taxon>Chlorobiales</taxon>
        <taxon>Chlorobiaceae</taxon>
        <taxon>Chlorobium/Pelodictyon group</taxon>
        <taxon>Chlorobium</taxon>
    </lineage>
</organism>
<comment type="similarity">
    <text evidence="1">Belongs to the type-I restriction system S methylase family.</text>
</comment>
<dbReference type="Proteomes" id="UP000327458">
    <property type="component" value="Unassembled WGS sequence"/>
</dbReference>
<dbReference type="EMBL" id="VMRG01000001">
    <property type="protein sequence ID" value="KAA6232537.1"/>
    <property type="molecule type" value="Genomic_DNA"/>
</dbReference>
<dbReference type="CDD" id="cd16961">
    <property type="entry name" value="RMtype1_S_TRD-CR_like"/>
    <property type="match status" value="1"/>
</dbReference>
<dbReference type="Gene3D" id="3.90.220.20">
    <property type="entry name" value="DNA methylase specificity domains"/>
    <property type="match status" value="1"/>
</dbReference>
<evidence type="ECO:0000313" key="8">
    <source>
        <dbReference type="Proteomes" id="UP000489351"/>
    </source>
</evidence>
<dbReference type="InterPro" id="IPR044946">
    <property type="entry name" value="Restrct_endonuc_typeI_TRD_sf"/>
</dbReference>
<sequence>MKVQLKQIASVQMGYSFRSRLEAVESGDVSVIQMKDLRDDHVVDRNDLVTVDMKEVKEHHLVRNGDMVIRSRGLVTTSAIVLEEPHNTVVASPLLRIRVENPDRVLPEYLNWYINQRDAQSFLHSRSIGTAQKMIGKEALDELEVFVPDLSSQKNIVEMSSLSARELFLLHVLAEKRGQYISELLMQCVKGE</sequence>
<evidence type="ECO:0000313" key="5">
    <source>
        <dbReference type="EMBL" id="KAA6232537.1"/>
    </source>
</evidence>
<dbReference type="PANTHER" id="PTHR30408:SF12">
    <property type="entry name" value="TYPE I RESTRICTION ENZYME MJAVIII SPECIFICITY SUBUNIT"/>
    <property type="match status" value="1"/>
</dbReference>
<comment type="caution">
    <text evidence="5">The sequence shown here is derived from an EMBL/GenBank/DDBJ whole genome shotgun (WGS) entry which is preliminary data.</text>
</comment>
<dbReference type="GO" id="GO:0003677">
    <property type="term" value="F:DNA binding"/>
    <property type="evidence" value="ECO:0007669"/>
    <property type="project" value="UniProtKB-KW"/>
</dbReference>
<evidence type="ECO:0000259" key="4">
    <source>
        <dbReference type="Pfam" id="PF01420"/>
    </source>
</evidence>
<feature type="domain" description="Type I restriction modification DNA specificity" evidence="4">
    <location>
        <begin position="2"/>
        <end position="158"/>
    </location>
</feature>
<evidence type="ECO:0000256" key="2">
    <source>
        <dbReference type="ARBA" id="ARBA00022747"/>
    </source>
</evidence>
<evidence type="ECO:0000313" key="7">
    <source>
        <dbReference type="Proteomes" id="UP000327458"/>
    </source>
</evidence>
<accession>A0A5M8IBY6</accession>
<dbReference type="AlphaFoldDB" id="A0A5M8IBY6"/>